<accession>A0A814E488</accession>
<keyword evidence="5" id="KW-1185">Reference proteome</keyword>
<feature type="transmembrane region" description="Helical" evidence="1">
    <location>
        <begin position="55"/>
        <end position="79"/>
    </location>
</feature>
<keyword evidence="1" id="KW-0812">Transmembrane</keyword>
<reference evidence="3" key="1">
    <citation type="submission" date="2021-02" db="EMBL/GenBank/DDBJ databases">
        <authorList>
            <person name="Nowell W R."/>
        </authorList>
    </citation>
    <scope>NUCLEOTIDE SEQUENCE</scope>
</reference>
<dbReference type="Proteomes" id="UP000663870">
    <property type="component" value="Unassembled WGS sequence"/>
</dbReference>
<evidence type="ECO:0000313" key="2">
    <source>
        <dbReference type="EMBL" id="CAF0860876.1"/>
    </source>
</evidence>
<dbReference type="EMBL" id="CAJOBD010000552">
    <property type="protein sequence ID" value="CAF3687076.1"/>
    <property type="molecule type" value="Genomic_DNA"/>
</dbReference>
<comment type="caution">
    <text evidence="3">The sequence shown here is derived from an EMBL/GenBank/DDBJ whole genome shotgun (WGS) entry which is preliminary data.</text>
</comment>
<dbReference type="EMBL" id="CAJNOT010000141">
    <property type="protein sequence ID" value="CAF0860876.1"/>
    <property type="molecule type" value="Genomic_DNA"/>
</dbReference>
<evidence type="ECO:0000313" key="4">
    <source>
        <dbReference type="EMBL" id="CAF3687076.1"/>
    </source>
</evidence>
<evidence type="ECO:0000313" key="3">
    <source>
        <dbReference type="EMBL" id="CAF0964414.1"/>
    </source>
</evidence>
<gene>
    <name evidence="4" type="ORF">JBS370_LOCUS8595</name>
    <name evidence="3" type="ORF">JXQ802_LOCUS12343</name>
    <name evidence="2" type="ORF">ZHD862_LOCUS5376</name>
</gene>
<keyword evidence="1" id="KW-1133">Transmembrane helix</keyword>
<dbReference type="EMBL" id="CAJNOL010000253">
    <property type="protein sequence ID" value="CAF0964414.1"/>
    <property type="molecule type" value="Genomic_DNA"/>
</dbReference>
<protein>
    <recommendedName>
        <fullName evidence="6">Transmembrane protein</fullName>
    </recommendedName>
</protein>
<evidence type="ECO:0000313" key="5">
    <source>
        <dbReference type="Proteomes" id="UP000663870"/>
    </source>
</evidence>
<name>A0A814E488_9BILA</name>
<feature type="transmembrane region" description="Helical" evidence="1">
    <location>
        <begin position="21"/>
        <end position="43"/>
    </location>
</feature>
<dbReference type="Proteomes" id="UP000663864">
    <property type="component" value="Unassembled WGS sequence"/>
</dbReference>
<proteinExistence type="predicted"/>
<dbReference type="AlphaFoldDB" id="A0A814E488"/>
<sequence length="111" mass="12981">MLFFRRRDTTLHQSHLTDQERCVHACLFFAFILLILTVVLFYFAATNKGPNDQRLYYYIGGGISLAFLLLIILCTICYVQRLSSRPLSSTTQQRIISDIEYDSSRRPYHHS</sequence>
<keyword evidence="1" id="KW-0472">Membrane</keyword>
<evidence type="ECO:0008006" key="6">
    <source>
        <dbReference type="Google" id="ProtNLM"/>
    </source>
</evidence>
<dbReference type="Proteomes" id="UP000663836">
    <property type="component" value="Unassembled WGS sequence"/>
</dbReference>
<evidence type="ECO:0000256" key="1">
    <source>
        <dbReference type="SAM" id="Phobius"/>
    </source>
</evidence>
<organism evidence="3 5">
    <name type="scientific">Rotaria sordida</name>
    <dbReference type="NCBI Taxonomy" id="392033"/>
    <lineage>
        <taxon>Eukaryota</taxon>
        <taxon>Metazoa</taxon>
        <taxon>Spiralia</taxon>
        <taxon>Gnathifera</taxon>
        <taxon>Rotifera</taxon>
        <taxon>Eurotatoria</taxon>
        <taxon>Bdelloidea</taxon>
        <taxon>Philodinida</taxon>
        <taxon>Philodinidae</taxon>
        <taxon>Rotaria</taxon>
    </lineage>
</organism>